<evidence type="ECO:0000313" key="3">
    <source>
        <dbReference type="Proteomes" id="UP000095751"/>
    </source>
</evidence>
<dbReference type="OrthoDB" id="194386at2759"/>
<dbReference type="AlphaFoldDB" id="A0A1E7F5B3"/>
<dbReference type="KEGG" id="fcy:FRACYDRAFT_241717"/>
<organism evidence="2 3">
    <name type="scientific">Fragilariopsis cylindrus CCMP1102</name>
    <dbReference type="NCBI Taxonomy" id="635003"/>
    <lineage>
        <taxon>Eukaryota</taxon>
        <taxon>Sar</taxon>
        <taxon>Stramenopiles</taxon>
        <taxon>Ochrophyta</taxon>
        <taxon>Bacillariophyta</taxon>
        <taxon>Bacillariophyceae</taxon>
        <taxon>Bacillariophycidae</taxon>
        <taxon>Bacillariales</taxon>
        <taxon>Bacillariaceae</taxon>
        <taxon>Fragilariopsis</taxon>
    </lineage>
</organism>
<dbReference type="InParanoid" id="A0A1E7F5B3"/>
<dbReference type="InterPro" id="IPR029063">
    <property type="entry name" value="SAM-dependent_MTases_sf"/>
</dbReference>
<sequence length="119" mass="12705">MKKTAGLESSVVVFVIAAVFVLEWRVTHHMVDALSTYDGRGGVTEKTISLGTEEKKISIFVPGKASKEDDVQSGTRIMAGNDGGSSNFALSQLIAHYPSLVEERNVLELGCGLGMVTMS</sequence>
<evidence type="ECO:0000313" key="2">
    <source>
        <dbReference type="EMBL" id="OEU13381.1"/>
    </source>
</evidence>
<keyword evidence="1" id="KW-0472">Membrane</keyword>
<gene>
    <name evidence="2" type="ORF">FRACYDRAFT_241717</name>
</gene>
<dbReference type="EMBL" id="KV784361">
    <property type="protein sequence ID" value="OEU13381.1"/>
    <property type="molecule type" value="Genomic_DNA"/>
</dbReference>
<accession>A0A1E7F5B3</accession>
<keyword evidence="1" id="KW-1133">Transmembrane helix</keyword>
<keyword evidence="1" id="KW-0812">Transmembrane</keyword>
<proteinExistence type="predicted"/>
<feature type="transmembrane region" description="Helical" evidence="1">
    <location>
        <begin position="6"/>
        <end position="24"/>
    </location>
</feature>
<dbReference type="Gene3D" id="3.40.50.150">
    <property type="entry name" value="Vaccinia Virus protein VP39"/>
    <property type="match status" value="1"/>
</dbReference>
<dbReference type="Proteomes" id="UP000095751">
    <property type="component" value="Unassembled WGS sequence"/>
</dbReference>
<keyword evidence="3" id="KW-1185">Reference proteome</keyword>
<protein>
    <submittedName>
        <fullName evidence="2">Uncharacterized protein</fullName>
    </submittedName>
</protein>
<name>A0A1E7F5B3_9STRA</name>
<evidence type="ECO:0000256" key="1">
    <source>
        <dbReference type="SAM" id="Phobius"/>
    </source>
</evidence>
<reference evidence="2 3" key="1">
    <citation type="submission" date="2016-09" db="EMBL/GenBank/DDBJ databases">
        <title>Extensive genetic diversity and differential bi-allelic expression allows diatom success in the polar Southern Ocean.</title>
        <authorList>
            <consortium name="DOE Joint Genome Institute"/>
            <person name="Mock T."/>
            <person name="Otillar R.P."/>
            <person name="Strauss J."/>
            <person name="Dupont C."/>
            <person name="Frickenhaus S."/>
            <person name="Maumus F."/>
            <person name="Mcmullan M."/>
            <person name="Sanges R."/>
            <person name="Schmutz J."/>
            <person name="Toseland A."/>
            <person name="Valas R."/>
            <person name="Veluchamy A."/>
            <person name="Ward B.J."/>
            <person name="Allen A."/>
            <person name="Barry K."/>
            <person name="Falciatore A."/>
            <person name="Ferrante M."/>
            <person name="Fortunato A.E."/>
            <person name="Gloeckner G."/>
            <person name="Gruber A."/>
            <person name="Hipkin R."/>
            <person name="Janech M."/>
            <person name="Kroth P."/>
            <person name="Leese F."/>
            <person name="Lindquist E."/>
            <person name="Lyon B.R."/>
            <person name="Martin J."/>
            <person name="Mayer C."/>
            <person name="Parker M."/>
            <person name="Quesneville H."/>
            <person name="Raymond J."/>
            <person name="Uhlig C."/>
            <person name="Valentin K.U."/>
            <person name="Worden A.Z."/>
            <person name="Armbrust E.V."/>
            <person name="Bowler C."/>
            <person name="Green B."/>
            <person name="Moulton V."/>
            <person name="Van Oosterhout C."/>
            <person name="Grigoriev I."/>
        </authorList>
    </citation>
    <scope>NUCLEOTIDE SEQUENCE [LARGE SCALE GENOMIC DNA]</scope>
    <source>
        <strain evidence="2 3">CCMP1102</strain>
    </source>
</reference>